<protein>
    <recommendedName>
        <fullName evidence="4">DUF868 domain-containing protein</fullName>
    </recommendedName>
</protein>
<dbReference type="PANTHER" id="PTHR31972:SF74">
    <property type="entry name" value="EXPRESSED PROTEIN"/>
    <property type="match status" value="1"/>
</dbReference>
<dbReference type="AlphaFoldDB" id="A0A426ZBV0"/>
<dbReference type="InterPro" id="IPR008586">
    <property type="entry name" value="DUF868_pln"/>
</dbReference>
<dbReference type="Proteomes" id="UP000287651">
    <property type="component" value="Unassembled WGS sequence"/>
</dbReference>
<feature type="non-terminal residue" evidence="2">
    <location>
        <position position="1"/>
    </location>
</feature>
<evidence type="ECO:0008006" key="4">
    <source>
        <dbReference type="Google" id="ProtNLM"/>
    </source>
</evidence>
<gene>
    <name evidence="2" type="ORF">B296_00044182</name>
</gene>
<dbReference type="EMBL" id="AMZH03007385">
    <property type="protein sequence ID" value="RRT61433.1"/>
    <property type="molecule type" value="Genomic_DNA"/>
</dbReference>
<name>A0A426ZBV0_ENSVE</name>
<evidence type="ECO:0000313" key="2">
    <source>
        <dbReference type="EMBL" id="RRT61433.1"/>
    </source>
</evidence>
<sequence>EGGRERASRLTQSRLLLCLLLTASGSFLAAAAAHIPQSCFWFWEEGCSPPVPPIPRVFLPCDWPPSGSATHQLRGRLELRLAFRQRKRAGSRDFPSCFGESGVQVSDSSSGASRAAQNLVTCLYQARLLGRSCVINVSWSKNLMGQGLTVGIDDFANQCLCKLEIKPWLFSKRKGSKILEVENSKIVVFWDLSAAKFGPGPEPMEGFYIAVVFRLEMVLLLGDLTKEAYRKTNASPSPSNAVFIAKREHIYGKKVYSTKAQFCDNGQSHEVAIECDTIGLKDPYLEIRIDRKLVMQIKRLAWKFRGNQTILVDGLPVEVFWDVHSWLFGPSSGNAVFMFQTCLSAEKLLPWSASQNFREPQLQGLGFSLVLYAWKNE</sequence>
<comment type="caution">
    <text evidence="2">The sequence shown here is derived from an EMBL/GenBank/DDBJ whole genome shotgun (WGS) entry which is preliminary data.</text>
</comment>
<feature type="signal peptide" evidence="1">
    <location>
        <begin position="1"/>
        <end position="33"/>
    </location>
</feature>
<organism evidence="2 3">
    <name type="scientific">Ensete ventricosum</name>
    <name type="common">Abyssinian banana</name>
    <name type="synonym">Musa ensete</name>
    <dbReference type="NCBI Taxonomy" id="4639"/>
    <lineage>
        <taxon>Eukaryota</taxon>
        <taxon>Viridiplantae</taxon>
        <taxon>Streptophyta</taxon>
        <taxon>Embryophyta</taxon>
        <taxon>Tracheophyta</taxon>
        <taxon>Spermatophyta</taxon>
        <taxon>Magnoliopsida</taxon>
        <taxon>Liliopsida</taxon>
        <taxon>Zingiberales</taxon>
        <taxon>Musaceae</taxon>
        <taxon>Ensete</taxon>
    </lineage>
</organism>
<evidence type="ECO:0000256" key="1">
    <source>
        <dbReference type="SAM" id="SignalP"/>
    </source>
</evidence>
<dbReference type="Pfam" id="PF05910">
    <property type="entry name" value="DUF868"/>
    <property type="match status" value="1"/>
</dbReference>
<feature type="chain" id="PRO_5019429905" description="DUF868 domain-containing protein" evidence="1">
    <location>
        <begin position="34"/>
        <end position="377"/>
    </location>
</feature>
<reference evidence="2 3" key="1">
    <citation type="journal article" date="2014" name="Agronomy (Basel)">
        <title>A Draft Genome Sequence for Ensete ventricosum, the Drought-Tolerant Tree Against Hunger.</title>
        <authorList>
            <person name="Harrison J."/>
            <person name="Moore K.A."/>
            <person name="Paszkiewicz K."/>
            <person name="Jones T."/>
            <person name="Grant M."/>
            <person name="Ambacheew D."/>
            <person name="Muzemil S."/>
            <person name="Studholme D.J."/>
        </authorList>
    </citation>
    <scope>NUCLEOTIDE SEQUENCE [LARGE SCALE GENOMIC DNA]</scope>
</reference>
<evidence type="ECO:0000313" key="3">
    <source>
        <dbReference type="Proteomes" id="UP000287651"/>
    </source>
</evidence>
<dbReference type="PANTHER" id="PTHR31972">
    <property type="entry name" value="EXPRESSED PROTEIN"/>
    <property type="match status" value="1"/>
</dbReference>
<accession>A0A426ZBV0</accession>
<keyword evidence="1" id="KW-0732">Signal</keyword>
<proteinExistence type="predicted"/>